<protein>
    <recommendedName>
        <fullName evidence="6">Dihydrolipoamide acetyltransferase component of pyruvate dehydrogenase complex</fullName>
        <ecNumber evidence="6">2.3.1.-</ecNumber>
    </recommendedName>
</protein>
<organism evidence="9 10">
    <name type="scientific">Paeniglutamicibacter kerguelensis</name>
    <dbReference type="NCBI Taxonomy" id="254788"/>
    <lineage>
        <taxon>Bacteria</taxon>
        <taxon>Bacillati</taxon>
        <taxon>Actinomycetota</taxon>
        <taxon>Actinomycetes</taxon>
        <taxon>Micrococcales</taxon>
        <taxon>Micrococcaceae</taxon>
        <taxon>Paeniglutamicibacter</taxon>
    </lineage>
</organism>
<reference evidence="9 10" key="1">
    <citation type="submission" date="2021-03" db="EMBL/GenBank/DDBJ databases">
        <title>Sequencing the genomes of 1000 actinobacteria strains.</title>
        <authorList>
            <person name="Klenk H.-P."/>
        </authorList>
    </citation>
    <scope>NUCLEOTIDE SEQUENCE [LARGE SCALE GENOMIC DNA]</scope>
    <source>
        <strain evidence="9 10">DSM 15797</strain>
    </source>
</reference>
<dbReference type="PROSITE" id="PS50968">
    <property type="entry name" value="BIOTINYL_LIPOYL"/>
    <property type="match status" value="1"/>
</dbReference>
<dbReference type="PROSITE" id="PS00189">
    <property type="entry name" value="LIPOYL"/>
    <property type="match status" value="1"/>
</dbReference>
<dbReference type="InterPro" id="IPR023213">
    <property type="entry name" value="CAT-like_dom_sf"/>
</dbReference>
<dbReference type="Pfam" id="PF02817">
    <property type="entry name" value="E3_binding"/>
    <property type="match status" value="1"/>
</dbReference>
<keyword evidence="3 6" id="KW-0808">Transferase</keyword>
<dbReference type="Proteomes" id="UP001296993">
    <property type="component" value="Unassembled WGS sequence"/>
</dbReference>
<comment type="cofactor">
    <cofactor evidence="1 6">
        <name>(R)-lipoate</name>
        <dbReference type="ChEBI" id="CHEBI:83088"/>
    </cofactor>
</comment>
<dbReference type="EC" id="2.3.1.-" evidence="6"/>
<proteinExistence type="inferred from homology"/>
<evidence type="ECO:0000256" key="6">
    <source>
        <dbReference type="RuleBase" id="RU003423"/>
    </source>
</evidence>
<dbReference type="Gene3D" id="2.40.50.100">
    <property type="match status" value="1"/>
</dbReference>
<evidence type="ECO:0000259" key="8">
    <source>
        <dbReference type="PROSITE" id="PS51826"/>
    </source>
</evidence>
<dbReference type="Pfam" id="PF00198">
    <property type="entry name" value="2-oxoacid_dh"/>
    <property type="match status" value="1"/>
</dbReference>
<evidence type="ECO:0000256" key="1">
    <source>
        <dbReference type="ARBA" id="ARBA00001938"/>
    </source>
</evidence>
<sequence length="466" mass="49674">MSATMEKLFNLPDLGEGLTESEILSWRVAVGDTVQLNQIIAEVETAKAVVELPSPFSGVVTKVFEPVGAVVNVGNPIISFEVPAPAGAPTDRQPTLVGYGAAVESTGRPARRGRAILAEPAAKQPAARQQEAVPVAATQALAEIDEQVVQPQQQGIGYLRARPPVRKLARDLHVDLRGVHPSGAGGLITREDVLQAKPPATEISAETQVPASAIGHPYGAPVVEAIAAQTPRESRERRVQVHGVRKTTAKAIVASAFSAPHVSEFLSVDVTESMELLERLRQTPHLKGVKLTITTLVAKAVSMILARHQGMNSRWDAQSGEIIEFHYVNLGIAAATDRGLMVPVVHEAQNLNLEAMAREISELTRAAREGTISPAQLSGGTFSISNIGVFGIDAGTPILPPGQTGILALGQVRKMPWEFRDEVALRQVMTLSLSFDHRVVDGEQGAKFLVELGMLLNDPGMLFGVA</sequence>
<evidence type="ECO:0000313" key="10">
    <source>
        <dbReference type="Proteomes" id="UP001296993"/>
    </source>
</evidence>
<dbReference type="SUPFAM" id="SSF51230">
    <property type="entry name" value="Single hybrid motif"/>
    <property type="match status" value="1"/>
</dbReference>
<dbReference type="InterPro" id="IPR011053">
    <property type="entry name" value="Single_hybrid_motif"/>
</dbReference>
<name>A0ABS4X9G3_9MICC</name>
<evidence type="ECO:0000256" key="2">
    <source>
        <dbReference type="ARBA" id="ARBA00007317"/>
    </source>
</evidence>
<comment type="similarity">
    <text evidence="2 6">Belongs to the 2-oxoacid dehydrogenase family.</text>
</comment>
<dbReference type="PROSITE" id="PS51826">
    <property type="entry name" value="PSBD"/>
    <property type="match status" value="1"/>
</dbReference>
<dbReference type="PANTHER" id="PTHR43178">
    <property type="entry name" value="DIHYDROLIPOAMIDE ACETYLTRANSFERASE COMPONENT OF PYRUVATE DEHYDROGENASE COMPLEX"/>
    <property type="match status" value="1"/>
</dbReference>
<evidence type="ECO:0000313" key="9">
    <source>
        <dbReference type="EMBL" id="MBP2385112.1"/>
    </source>
</evidence>
<dbReference type="InterPro" id="IPR036625">
    <property type="entry name" value="E3-bd_dom_sf"/>
</dbReference>
<comment type="caution">
    <text evidence="9">The sequence shown here is derived from an EMBL/GenBank/DDBJ whole genome shotgun (WGS) entry which is preliminary data.</text>
</comment>
<dbReference type="SUPFAM" id="SSF47005">
    <property type="entry name" value="Peripheral subunit-binding domain of 2-oxo acid dehydrogenase complex"/>
    <property type="match status" value="1"/>
</dbReference>
<keyword evidence="5 6" id="KW-0012">Acyltransferase</keyword>
<dbReference type="CDD" id="cd06849">
    <property type="entry name" value="lipoyl_domain"/>
    <property type="match status" value="1"/>
</dbReference>
<evidence type="ECO:0000256" key="3">
    <source>
        <dbReference type="ARBA" id="ARBA00022679"/>
    </source>
</evidence>
<evidence type="ECO:0000259" key="7">
    <source>
        <dbReference type="PROSITE" id="PS50968"/>
    </source>
</evidence>
<keyword evidence="10" id="KW-1185">Reference proteome</keyword>
<evidence type="ECO:0000256" key="4">
    <source>
        <dbReference type="ARBA" id="ARBA00022823"/>
    </source>
</evidence>
<dbReference type="InterPro" id="IPR001078">
    <property type="entry name" value="2-oxoacid_DH_actylTfrase"/>
</dbReference>
<evidence type="ECO:0000256" key="5">
    <source>
        <dbReference type="ARBA" id="ARBA00023315"/>
    </source>
</evidence>
<keyword evidence="9" id="KW-0670">Pyruvate</keyword>
<dbReference type="InterPro" id="IPR004167">
    <property type="entry name" value="PSBD"/>
</dbReference>
<dbReference type="Pfam" id="PF00364">
    <property type="entry name" value="Biotin_lipoyl"/>
    <property type="match status" value="1"/>
</dbReference>
<dbReference type="InterPro" id="IPR050743">
    <property type="entry name" value="2-oxoacid_DH_E2_comp"/>
</dbReference>
<feature type="domain" description="Peripheral subunit-binding (PSBD)" evidence="8">
    <location>
        <begin position="160"/>
        <end position="197"/>
    </location>
</feature>
<accession>A0ABS4X9G3</accession>
<dbReference type="GO" id="GO:0004742">
    <property type="term" value="F:dihydrolipoyllysine-residue acetyltransferase activity"/>
    <property type="evidence" value="ECO:0007669"/>
    <property type="project" value="UniProtKB-EC"/>
</dbReference>
<gene>
    <name evidence="9" type="ORF">JOF47_000623</name>
</gene>
<keyword evidence="4 6" id="KW-0450">Lipoyl</keyword>
<feature type="domain" description="Lipoyl-binding" evidence="7">
    <location>
        <begin position="6"/>
        <end position="81"/>
    </location>
</feature>
<dbReference type="EMBL" id="JAGIOF010000001">
    <property type="protein sequence ID" value="MBP2385112.1"/>
    <property type="molecule type" value="Genomic_DNA"/>
</dbReference>
<dbReference type="InterPro" id="IPR000089">
    <property type="entry name" value="Biotin_lipoyl"/>
</dbReference>
<dbReference type="Gene3D" id="4.10.320.10">
    <property type="entry name" value="E3-binding domain"/>
    <property type="match status" value="1"/>
</dbReference>
<dbReference type="RefSeq" id="WP_245356233.1">
    <property type="nucleotide sequence ID" value="NZ_BAAAJY010000013.1"/>
</dbReference>
<dbReference type="Gene3D" id="3.30.559.10">
    <property type="entry name" value="Chloramphenicol acetyltransferase-like domain"/>
    <property type="match status" value="1"/>
</dbReference>
<dbReference type="SUPFAM" id="SSF52777">
    <property type="entry name" value="CoA-dependent acyltransferases"/>
    <property type="match status" value="1"/>
</dbReference>
<dbReference type="InterPro" id="IPR003016">
    <property type="entry name" value="2-oxoA_DH_lipoyl-BS"/>
</dbReference>
<dbReference type="PANTHER" id="PTHR43178:SF5">
    <property type="entry name" value="LIPOAMIDE ACYLTRANSFERASE COMPONENT OF BRANCHED-CHAIN ALPHA-KETO ACID DEHYDROGENASE COMPLEX, MITOCHONDRIAL"/>
    <property type="match status" value="1"/>
</dbReference>